<reference evidence="8 9" key="1">
    <citation type="submission" date="2019-03" db="EMBL/GenBank/DDBJ databases">
        <authorList>
            <consortium name="Pathogen Informatics"/>
        </authorList>
    </citation>
    <scope>NUCLEOTIDE SEQUENCE [LARGE SCALE GENOMIC DNA]</scope>
    <source>
        <strain evidence="8 9">NCTC12993</strain>
    </source>
</reference>
<evidence type="ECO:0000256" key="5">
    <source>
        <dbReference type="ARBA" id="ARBA00022764"/>
    </source>
</evidence>
<feature type="compositionally biased region" description="Low complexity" evidence="7">
    <location>
        <begin position="50"/>
        <end position="61"/>
    </location>
</feature>
<feature type="region of interest" description="Disordered" evidence="7">
    <location>
        <begin position="50"/>
        <end position="69"/>
    </location>
</feature>
<evidence type="ECO:0000256" key="4">
    <source>
        <dbReference type="ARBA" id="ARBA00022729"/>
    </source>
</evidence>
<keyword evidence="9" id="KW-1185">Reference proteome</keyword>
<gene>
    <name evidence="8" type="primary">csgC</name>
    <name evidence="8" type="ORF">NCTC12993_06088</name>
</gene>
<dbReference type="GO" id="GO:0042597">
    <property type="term" value="C:periplasmic space"/>
    <property type="evidence" value="ECO:0007669"/>
    <property type="project" value="UniProtKB-SubCell"/>
</dbReference>
<evidence type="ECO:0000313" key="9">
    <source>
        <dbReference type="Proteomes" id="UP000401081"/>
    </source>
</evidence>
<dbReference type="Pfam" id="PF10610">
    <property type="entry name" value="Tafi-CsgC"/>
    <property type="match status" value="1"/>
</dbReference>
<protein>
    <recommendedName>
        <fullName evidence="3">Curli assembly protein CsgC</fullName>
    </recommendedName>
</protein>
<dbReference type="NCBIfam" id="NF007507">
    <property type="entry name" value="PRK10102.1"/>
    <property type="match status" value="1"/>
</dbReference>
<evidence type="ECO:0000256" key="3">
    <source>
        <dbReference type="ARBA" id="ARBA00017442"/>
    </source>
</evidence>
<comment type="similarity">
    <text evidence="2">Belongs to the CsgC/AgfC family.</text>
</comment>
<dbReference type="EMBL" id="CAADJD010000025">
    <property type="protein sequence ID" value="VFS81738.1"/>
    <property type="molecule type" value="Genomic_DNA"/>
</dbReference>
<dbReference type="InterPro" id="IPR014491">
    <property type="entry name" value="Curli_production_prot_CsgC"/>
</dbReference>
<keyword evidence="6" id="KW-0143">Chaperone</keyword>
<evidence type="ECO:0000256" key="2">
    <source>
        <dbReference type="ARBA" id="ARBA00006329"/>
    </source>
</evidence>
<dbReference type="Gene3D" id="2.60.40.2420">
    <property type="match status" value="1"/>
</dbReference>
<dbReference type="Proteomes" id="UP000401081">
    <property type="component" value="Unassembled WGS sequence"/>
</dbReference>
<dbReference type="RefSeq" id="WP_061280268.1">
    <property type="nucleotide sequence ID" value="NZ_CALMQG010000088.1"/>
</dbReference>
<proteinExistence type="inferred from homology"/>
<dbReference type="AlphaFoldDB" id="A0A2X3E8J7"/>
<accession>A0A2X3E8J7</accession>
<evidence type="ECO:0000256" key="7">
    <source>
        <dbReference type="SAM" id="MobiDB-lite"/>
    </source>
</evidence>
<organism evidence="8 9">
    <name type="scientific">Kluyvera cryocrescens</name>
    <name type="common">Kluyvera citrophila</name>
    <dbReference type="NCBI Taxonomy" id="580"/>
    <lineage>
        <taxon>Bacteria</taxon>
        <taxon>Pseudomonadati</taxon>
        <taxon>Pseudomonadota</taxon>
        <taxon>Gammaproteobacteria</taxon>
        <taxon>Enterobacterales</taxon>
        <taxon>Enterobacteriaceae</taxon>
        <taxon>Kluyvera</taxon>
    </lineage>
</organism>
<evidence type="ECO:0000256" key="6">
    <source>
        <dbReference type="ARBA" id="ARBA00023186"/>
    </source>
</evidence>
<keyword evidence="5" id="KW-0574">Periplasm</keyword>
<dbReference type="STRING" id="580.GCA_001266615_00260"/>
<comment type="subcellular location">
    <subcellularLocation>
        <location evidence="1">Periplasm</location>
    </subcellularLocation>
</comment>
<dbReference type="InterPro" id="IPR053722">
    <property type="entry name" value="Curli_assembly_CsgC/AgfC"/>
</dbReference>
<sequence>MHVLLIAAALSNQLWFEAQPQAESMVITPMATLTADCDCQLTINVVHQGQSGTSNSSQSGSVKIKGQQPQALASMRLDIPQGEWAQITVTLSNSSGVILQQSWSTPTRV</sequence>
<evidence type="ECO:0000313" key="8">
    <source>
        <dbReference type="EMBL" id="VFS81738.1"/>
    </source>
</evidence>
<dbReference type="InterPro" id="IPR047726">
    <property type="entry name" value="CsgH_dom"/>
</dbReference>
<dbReference type="NCBIfam" id="NF041112">
    <property type="entry name" value="chap_CsgH_alph"/>
    <property type="match status" value="1"/>
</dbReference>
<name>A0A2X3E8J7_KLUCR</name>
<evidence type="ECO:0000256" key="1">
    <source>
        <dbReference type="ARBA" id="ARBA00004418"/>
    </source>
</evidence>
<keyword evidence="4" id="KW-0732">Signal</keyword>
<dbReference type="GeneID" id="99776501"/>